<dbReference type="PANTHER" id="PTHR34301">
    <property type="entry name" value="DNA-BINDING PROTEIN-RELATED"/>
    <property type="match status" value="1"/>
</dbReference>
<gene>
    <name evidence="1" type="ordered locus">Sked_13070</name>
</gene>
<accession>D1BEH0</accession>
<name>D1BEH0_SANKS</name>
<sequence length="353" mass="38345">MEELAESLDDGPGAPGRLALFTGPRGVGKTVMLSEAGDHALQRGWVTLAETATPGMVSRLRHSTSRTLRELDPSAAPGASITGITLPVIGGGLTVSSPPASVVEWRHDLGRLLDVLERRGTGLMITVDEVHATARDELRDLAATVQHLVREDRDVALVMAGLPSSVSDLLNDHVLTFLRRAARFELDDVPLDRVSQAFRATISDHGRTIDEEALQEATAATGGYPFMIQLVGYHLWRHSQDQITLEAVLDGTAAARTRLGSLVHATALADLSAVDRTYLVAMAHDDEESSTGEIARRLGVTPFYASTYRRRLIAAGVIAAVRHGYVDFTIPYLREYLREHATRYGLSARQATR</sequence>
<dbReference type="Proteomes" id="UP000000322">
    <property type="component" value="Chromosome"/>
</dbReference>
<proteinExistence type="predicted"/>
<dbReference type="EMBL" id="CP001819">
    <property type="protein sequence ID" value="ACZ21248.1"/>
    <property type="molecule type" value="Genomic_DNA"/>
</dbReference>
<dbReference type="SUPFAM" id="SSF52540">
    <property type="entry name" value="P-loop containing nucleoside triphosphate hydrolases"/>
    <property type="match status" value="1"/>
</dbReference>
<evidence type="ECO:0000313" key="2">
    <source>
        <dbReference type="Proteomes" id="UP000000322"/>
    </source>
</evidence>
<dbReference type="STRING" id="446469.Sked_13070"/>
<dbReference type="eggNOG" id="COG1672">
    <property type="taxonomic scope" value="Bacteria"/>
</dbReference>
<protein>
    <recommendedName>
        <fullName evidence="3">Orc1-like AAA ATPase domain-containing protein</fullName>
    </recommendedName>
</protein>
<dbReference type="AlphaFoldDB" id="D1BEH0"/>
<dbReference type="HOGENOM" id="CLU_058580_1_0_11"/>
<dbReference type="InterPro" id="IPR027417">
    <property type="entry name" value="P-loop_NTPase"/>
</dbReference>
<organism evidence="1 2">
    <name type="scientific">Sanguibacter keddieii (strain ATCC 51767 / DSM 10542 / NCFB 3025 / ST-74)</name>
    <dbReference type="NCBI Taxonomy" id="446469"/>
    <lineage>
        <taxon>Bacteria</taxon>
        <taxon>Bacillati</taxon>
        <taxon>Actinomycetota</taxon>
        <taxon>Actinomycetes</taxon>
        <taxon>Micrococcales</taxon>
        <taxon>Sanguibacteraceae</taxon>
        <taxon>Sanguibacter</taxon>
    </lineage>
</organism>
<dbReference type="KEGG" id="ske:Sked_13070"/>
<evidence type="ECO:0000313" key="1">
    <source>
        <dbReference type="EMBL" id="ACZ21248.1"/>
    </source>
</evidence>
<dbReference type="PANTHER" id="PTHR34301:SF8">
    <property type="entry name" value="ATPASE DOMAIN-CONTAINING PROTEIN"/>
    <property type="match status" value="1"/>
</dbReference>
<evidence type="ECO:0008006" key="3">
    <source>
        <dbReference type="Google" id="ProtNLM"/>
    </source>
</evidence>
<reference evidence="1 2" key="1">
    <citation type="journal article" date="2009" name="Stand. Genomic Sci.">
        <title>Complete genome sequence of Sanguibacter keddieii type strain (ST-74).</title>
        <authorList>
            <person name="Ivanova N."/>
            <person name="Sikorski J."/>
            <person name="Sims D."/>
            <person name="Brettin T."/>
            <person name="Detter J.C."/>
            <person name="Han C."/>
            <person name="Lapidus A."/>
            <person name="Copeland A."/>
            <person name="Glavina Del Rio T."/>
            <person name="Nolan M."/>
            <person name="Chen F."/>
            <person name="Lucas S."/>
            <person name="Tice H."/>
            <person name="Cheng J.F."/>
            <person name="Bruce D."/>
            <person name="Goodwin L."/>
            <person name="Pitluck S."/>
            <person name="Pati A."/>
            <person name="Mavromatis K."/>
            <person name="Chen A."/>
            <person name="Palaniappan K."/>
            <person name="D'haeseleer P."/>
            <person name="Chain P."/>
            <person name="Bristow J."/>
            <person name="Eisen J.A."/>
            <person name="Markowitz V."/>
            <person name="Hugenholtz P."/>
            <person name="Goker M."/>
            <person name="Pukall R."/>
            <person name="Klenk H.P."/>
            <person name="Kyrpides N.C."/>
        </authorList>
    </citation>
    <scope>NUCLEOTIDE SEQUENCE [LARGE SCALE GENOMIC DNA]</scope>
    <source>
        <strain evidence="2">ATCC 51767 / DSM 10542 / NCFB 3025 / ST-74</strain>
    </source>
</reference>
<dbReference type="Gene3D" id="3.40.50.300">
    <property type="entry name" value="P-loop containing nucleotide triphosphate hydrolases"/>
    <property type="match status" value="1"/>
</dbReference>
<keyword evidence="2" id="KW-1185">Reference proteome</keyword>